<dbReference type="NCBIfam" id="TIGR00745">
    <property type="entry name" value="apbA_panE"/>
    <property type="match status" value="1"/>
</dbReference>
<keyword evidence="8" id="KW-1185">Reference proteome</keyword>
<comment type="function">
    <text evidence="4">Catalyzes the NADPH-dependent reduction of ketopantoate into pantoic acid.</text>
</comment>
<evidence type="ECO:0000313" key="7">
    <source>
        <dbReference type="EMBL" id="MFC5628671.1"/>
    </source>
</evidence>
<dbReference type="InterPro" id="IPR013752">
    <property type="entry name" value="KPA_reductase"/>
</dbReference>
<keyword evidence="2 4" id="KW-0521">NADP</keyword>
<evidence type="ECO:0000256" key="4">
    <source>
        <dbReference type="RuleBase" id="RU362068"/>
    </source>
</evidence>
<dbReference type="Gene3D" id="1.10.1040.10">
    <property type="entry name" value="N-(1-d-carboxylethyl)-l-norvaline Dehydrogenase, domain 2"/>
    <property type="match status" value="1"/>
</dbReference>
<dbReference type="InterPro" id="IPR013332">
    <property type="entry name" value="KPR_N"/>
</dbReference>
<dbReference type="Proteomes" id="UP001596143">
    <property type="component" value="Unassembled WGS sequence"/>
</dbReference>
<comment type="pathway">
    <text evidence="4">Cofactor biosynthesis; (R)-pantothenate biosynthesis; (R)-pantoate from 3-methyl-2-oxobutanoate: step 2/2.</text>
</comment>
<sequence>MNILMYGAGALGAYFGGRLLEKGHNIYFFVREKRALQLQKEGLHIDSPQGDLKTSDLTLFTDPEEVKNIDLIILAIKGYHLNDALPQIEMIQKNNQAFVLPLLNGMEHIPRLQETLGEEYILGGFASMIATLNEKGHVVHSNQTSSITFGTLHSRQKNICASLADIGEGITNTTIQFSDHIKKLMWRKYTFITAFSGVTTATNLPAGFIAKHDATYEVAKNVVEEMAEIAAKDGIRFTKEEIEQIAENQRQMPKESTSSMHQDFRKGLPIEVEHLHGGALRFAEKYGVQAPTIQTIYGLLKPYEHGRIDL</sequence>
<evidence type="ECO:0000313" key="8">
    <source>
        <dbReference type="Proteomes" id="UP001596143"/>
    </source>
</evidence>
<dbReference type="EC" id="1.1.1.169" evidence="4"/>
<dbReference type="SUPFAM" id="SSF48179">
    <property type="entry name" value="6-phosphogluconate dehydrogenase C-terminal domain-like"/>
    <property type="match status" value="1"/>
</dbReference>
<dbReference type="Pfam" id="PF02558">
    <property type="entry name" value="ApbA"/>
    <property type="match status" value="1"/>
</dbReference>
<dbReference type="InterPro" id="IPR013328">
    <property type="entry name" value="6PGD_dom2"/>
</dbReference>
<dbReference type="Pfam" id="PF08546">
    <property type="entry name" value="ApbA_C"/>
    <property type="match status" value="1"/>
</dbReference>
<feature type="domain" description="Ketopantoate reductase C-terminal" evidence="6">
    <location>
        <begin position="181"/>
        <end position="304"/>
    </location>
</feature>
<evidence type="ECO:0000259" key="5">
    <source>
        <dbReference type="Pfam" id="PF02558"/>
    </source>
</evidence>
<proteinExistence type="inferred from homology"/>
<dbReference type="InterPro" id="IPR008927">
    <property type="entry name" value="6-PGluconate_DH-like_C_sf"/>
</dbReference>
<comment type="similarity">
    <text evidence="1 4">Belongs to the ketopantoate reductase family.</text>
</comment>
<dbReference type="InterPro" id="IPR051402">
    <property type="entry name" value="KPR-Related"/>
</dbReference>
<evidence type="ECO:0000256" key="1">
    <source>
        <dbReference type="ARBA" id="ARBA00007870"/>
    </source>
</evidence>
<evidence type="ECO:0000256" key="2">
    <source>
        <dbReference type="ARBA" id="ARBA00022857"/>
    </source>
</evidence>
<dbReference type="InterPro" id="IPR036291">
    <property type="entry name" value="NAD(P)-bd_dom_sf"/>
</dbReference>
<dbReference type="EMBL" id="JBHSPF010000025">
    <property type="protein sequence ID" value="MFC5628671.1"/>
    <property type="molecule type" value="Genomic_DNA"/>
</dbReference>
<keyword evidence="4" id="KW-0566">Pantothenate biosynthesis</keyword>
<dbReference type="InterPro" id="IPR003710">
    <property type="entry name" value="ApbA"/>
</dbReference>
<dbReference type="Gene3D" id="3.40.50.720">
    <property type="entry name" value="NAD(P)-binding Rossmann-like Domain"/>
    <property type="match status" value="1"/>
</dbReference>
<name>A0ABW0U5F5_9BACI</name>
<accession>A0ABW0U5F5</accession>
<protein>
    <recommendedName>
        <fullName evidence="4">2-dehydropantoate 2-reductase</fullName>
        <ecNumber evidence="4">1.1.1.169</ecNumber>
    </recommendedName>
    <alternativeName>
        <fullName evidence="4">Ketopantoate reductase</fullName>
    </alternativeName>
</protein>
<comment type="caution">
    <text evidence="7">The sequence shown here is derived from an EMBL/GenBank/DDBJ whole genome shotgun (WGS) entry which is preliminary data.</text>
</comment>
<dbReference type="PANTHER" id="PTHR21708:SF26">
    <property type="entry name" value="2-DEHYDROPANTOATE 2-REDUCTASE"/>
    <property type="match status" value="1"/>
</dbReference>
<evidence type="ECO:0000259" key="6">
    <source>
        <dbReference type="Pfam" id="PF08546"/>
    </source>
</evidence>
<reference evidence="8" key="1">
    <citation type="journal article" date="2019" name="Int. J. Syst. Evol. Microbiol.">
        <title>The Global Catalogue of Microorganisms (GCM) 10K type strain sequencing project: providing services to taxonomists for standard genome sequencing and annotation.</title>
        <authorList>
            <consortium name="The Broad Institute Genomics Platform"/>
            <consortium name="The Broad Institute Genome Sequencing Center for Infectious Disease"/>
            <person name="Wu L."/>
            <person name="Ma J."/>
        </authorList>
    </citation>
    <scope>NUCLEOTIDE SEQUENCE [LARGE SCALE GENOMIC DNA]</scope>
    <source>
        <strain evidence="8">CGMCC 1.15790</strain>
    </source>
</reference>
<feature type="domain" description="Ketopantoate reductase N-terminal" evidence="5">
    <location>
        <begin position="3"/>
        <end position="152"/>
    </location>
</feature>
<dbReference type="PANTHER" id="PTHR21708">
    <property type="entry name" value="PROBABLE 2-DEHYDROPANTOATE 2-REDUCTASE"/>
    <property type="match status" value="1"/>
</dbReference>
<evidence type="ECO:0000256" key="3">
    <source>
        <dbReference type="ARBA" id="ARBA00023002"/>
    </source>
</evidence>
<keyword evidence="3 4" id="KW-0560">Oxidoreductase</keyword>
<organism evidence="7 8">
    <name type="scientific">Aliibacillus thermotolerans</name>
    <dbReference type="NCBI Taxonomy" id="1834418"/>
    <lineage>
        <taxon>Bacteria</taxon>
        <taxon>Bacillati</taxon>
        <taxon>Bacillota</taxon>
        <taxon>Bacilli</taxon>
        <taxon>Bacillales</taxon>
        <taxon>Bacillaceae</taxon>
        <taxon>Aliibacillus</taxon>
    </lineage>
</organism>
<dbReference type="SUPFAM" id="SSF51735">
    <property type="entry name" value="NAD(P)-binding Rossmann-fold domains"/>
    <property type="match status" value="1"/>
</dbReference>
<gene>
    <name evidence="7" type="ORF">ACFPTR_07140</name>
</gene>
<comment type="catalytic activity">
    <reaction evidence="4">
        <text>(R)-pantoate + NADP(+) = 2-dehydropantoate + NADPH + H(+)</text>
        <dbReference type="Rhea" id="RHEA:16233"/>
        <dbReference type="ChEBI" id="CHEBI:11561"/>
        <dbReference type="ChEBI" id="CHEBI:15378"/>
        <dbReference type="ChEBI" id="CHEBI:15980"/>
        <dbReference type="ChEBI" id="CHEBI:57783"/>
        <dbReference type="ChEBI" id="CHEBI:58349"/>
        <dbReference type="EC" id="1.1.1.169"/>
    </reaction>
</comment>
<dbReference type="RefSeq" id="WP_270896082.1">
    <property type="nucleotide sequence ID" value="NZ_JBHSPF010000025.1"/>
</dbReference>